<dbReference type="Proteomes" id="UP000233551">
    <property type="component" value="Unassembled WGS sequence"/>
</dbReference>
<evidence type="ECO:0000313" key="1">
    <source>
        <dbReference type="EMBL" id="PKI38971.1"/>
    </source>
</evidence>
<dbReference type="GO" id="GO:0030246">
    <property type="term" value="F:carbohydrate binding"/>
    <property type="evidence" value="ECO:0007669"/>
    <property type="project" value="InterPro"/>
</dbReference>
<dbReference type="PANTHER" id="PTHR48478:SF1">
    <property type="entry name" value="LECTIN-LIKE"/>
    <property type="match status" value="1"/>
</dbReference>
<dbReference type="PANTHER" id="PTHR48478">
    <property type="entry name" value="LECTIN-LIKE"/>
    <property type="match status" value="1"/>
</dbReference>
<dbReference type="InterPro" id="IPR025886">
    <property type="entry name" value="PP2-like"/>
</dbReference>
<evidence type="ECO:0000313" key="2">
    <source>
        <dbReference type="Proteomes" id="UP000233551"/>
    </source>
</evidence>
<reference evidence="1 2" key="1">
    <citation type="submission" date="2017-11" db="EMBL/GenBank/DDBJ databases">
        <title>De-novo sequencing of pomegranate (Punica granatum L.) genome.</title>
        <authorList>
            <person name="Akparov Z."/>
            <person name="Amiraslanov A."/>
            <person name="Hajiyeva S."/>
            <person name="Abbasov M."/>
            <person name="Kaur K."/>
            <person name="Hamwieh A."/>
            <person name="Solovyev V."/>
            <person name="Salamov A."/>
            <person name="Braich B."/>
            <person name="Kosarev P."/>
            <person name="Mahmoud A."/>
            <person name="Hajiyev E."/>
            <person name="Babayeva S."/>
            <person name="Izzatullayeva V."/>
            <person name="Mammadov A."/>
            <person name="Mammadov A."/>
            <person name="Sharifova S."/>
            <person name="Ojaghi J."/>
            <person name="Eynullazada K."/>
            <person name="Bayramov B."/>
            <person name="Abdulazimova A."/>
            <person name="Shahmuradov I."/>
        </authorList>
    </citation>
    <scope>NUCLEOTIDE SEQUENCE [LARGE SCALE GENOMIC DNA]</scope>
    <source>
        <strain evidence="2">cv. AG2017</strain>
        <tissue evidence="1">Leaf</tissue>
    </source>
</reference>
<accession>A0A2I0I4T1</accession>
<gene>
    <name evidence="1" type="ORF">CRG98_040638</name>
</gene>
<dbReference type="AlphaFoldDB" id="A0A2I0I4T1"/>
<dbReference type="STRING" id="22663.A0A2I0I4T1"/>
<dbReference type="Pfam" id="PF14299">
    <property type="entry name" value="PP2"/>
    <property type="match status" value="1"/>
</dbReference>
<protein>
    <recommendedName>
        <fullName evidence="3">Protein PHLOEM PROTEIN 2-LIKE A9-like</fullName>
    </recommendedName>
</protein>
<dbReference type="InterPro" id="IPR052147">
    <property type="entry name" value="PP2-like/Lectin"/>
</dbReference>
<comment type="caution">
    <text evidence="1">The sequence shown here is derived from an EMBL/GenBank/DDBJ whole genome shotgun (WGS) entry which is preliminary data.</text>
</comment>
<name>A0A2I0I4T1_PUNGR</name>
<proteinExistence type="predicted"/>
<evidence type="ECO:0008006" key="3">
    <source>
        <dbReference type="Google" id="ProtNLM"/>
    </source>
</evidence>
<sequence>MSKTSRVGSGSPIGGPSPRIDQDLKFDILIDSRAGWVHATSMMYKLDLDMNNIFMILPRGLAITSGSDSRYWSWKQDEHNSAIEVAELEAVGWLDISGKFRTVDLSPNIDYKIVLDFKMESSIYGFPVPVNFNIALPDGTKRTGTVDFAAYARGSCQNLILHKFKMSPKNVGQVEFRIYEVVTGQWKGGLVIRAVSLMPIA</sequence>
<organism evidence="1 2">
    <name type="scientific">Punica granatum</name>
    <name type="common">Pomegranate</name>
    <dbReference type="NCBI Taxonomy" id="22663"/>
    <lineage>
        <taxon>Eukaryota</taxon>
        <taxon>Viridiplantae</taxon>
        <taxon>Streptophyta</taxon>
        <taxon>Embryophyta</taxon>
        <taxon>Tracheophyta</taxon>
        <taxon>Spermatophyta</taxon>
        <taxon>Magnoliopsida</taxon>
        <taxon>eudicotyledons</taxon>
        <taxon>Gunneridae</taxon>
        <taxon>Pentapetalae</taxon>
        <taxon>rosids</taxon>
        <taxon>malvids</taxon>
        <taxon>Myrtales</taxon>
        <taxon>Lythraceae</taxon>
        <taxon>Punica</taxon>
    </lineage>
</organism>
<keyword evidence="2" id="KW-1185">Reference proteome</keyword>
<dbReference type="EMBL" id="PGOL01003941">
    <property type="protein sequence ID" value="PKI38971.1"/>
    <property type="molecule type" value="Genomic_DNA"/>
</dbReference>